<proteinExistence type="predicted"/>
<name>A0ACC6V1C8_9CREN</name>
<protein>
    <submittedName>
        <fullName evidence="1">Uncharacterized protein</fullName>
    </submittedName>
</protein>
<sequence length="43" mass="4850">MMMGIIGAFLYFTRLSRYTGRSLIIGAILLYLFAEVLKALPKP</sequence>
<comment type="caution">
    <text evidence="1">The sequence shown here is derived from an EMBL/GenBank/DDBJ whole genome shotgun (WGS) entry which is preliminary data.</text>
</comment>
<organism evidence="1 2">
    <name type="scientific">Thermoproteus sp. AZ2</name>
    <dbReference type="NCBI Taxonomy" id="1609232"/>
    <lineage>
        <taxon>Archaea</taxon>
        <taxon>Thermoproteota</taxon>
        <taxon>Thermoprotei</taxon>
        <taxon>Thermoproteales</taxon>
        <taxon>Thermoproteaceae</taxon>
        <taxon>Thermoproteus</taxon>
    </lineage>
</organism>
<evidence type="ECO:0000313" key="1">
    <source>
        <dbReference type="EMBL" id="MFB6490758.1"/>
    </source>
</evidence>
<dbReference type="Proteomes" id="UP000033636">
    <property type="component" value="Unassembled WGS sequence"/>
</dbReference>
<gene>
    <name evidence="1" type="ORF">TU35_005875</name>
</gene>
<accession>A0ACC6V1C8</accession>
<dbReference type="EMBL" id="JZWT02000013">
    <property type="protein sequence ID" value="MFB6490758.1"/>
    <property type="molecule type" value="Genomic_DNA"/>
</dbReference>
<reference evidence="1" key="1">
    <citation type="submission" date="2024-07" db="EMBL/GenBank/DDBJ databases">
        <title>Metagenome and Metagenome-Assembled Genomes of Archaea from a hot spring from the geothermal field of Los Azufres, Mexico.</title>
        <authorList>
            <person name="Marin-Paredes R."/>
            <person name="Martinez-Romero E."/>
            <person name="Servin-Garciduenas L.E."/>
        </authorList>
    </citation>
    <scope>NUCLEOTIDE SEQUENCE</scope>
</reference>
<evidence type="ECO:0000313" key="2">
    <source>
        <dbReference type="Proteomes" id="UP000033636"/>
    </source>
</evidence>